<dbReference type="Gene3D" id="3.90.1150.30">
    <property type="match status" value="1"/>
</dbReference>
<keyword evidence="2" id="KW-1185">Reference proteome</keyword>
<organism evidence="1 2">
    <name type="scientific">Epidermidibacterium keratini</name>
    <dbReference type="NCBI Taxonomy" id="1891644"/>
    <lineage>
        <taxon>Bacteria</taxon>
        <taxon>Bacillati</taxon>
        <taxon>Actinomycetota</taxon>
        <taxon>Actinomycetes</taxon>
        <taxon>Sporichthyales</taxon>
        <taxon>Sporichthyaceae</taxon>
        <taxon>Epidermidibacterium</taxon>
    </lineage>
</organism>
<dbReference type="InParanoid" id="A0A7L4YKH9"/>
<dbReference type="RefSeq" id="WP_159543254.1">
    <property type="nucleotide sequence ID" value="NZ_CP047156.1"/>
</dbReference>
<dbReference type="OrthoDB" id="8479417at2"/>
<dbReference type="GO" id="GO:0003677">
    <property type="term" value="F:DNA binding"/>
    <property type="evidence" value="ECO:0007669"/>
    <property type="project" value="UniProtKB-KW"/>
</dbReference>
<name>A0A7L4YKH9_9ACTN</name>
<accession>A0A7L4YKH9</accession>
<sequence>MAHPKRYDEDDPYLARLREICLALPGAAEKVSHGHPNFYTKKVFAVFGGIVKGEHSSDAYAQSVLFIPDEVERPALLSEERFFTPAYYGPSGWLGLNFRAAEPDWQEVAELIETSYRHTAGKRLIAQLDG</sequence>
<gene>
    <name evidence="1" type="ORF">EK0264_04220</name>
</gene>
<evidence type="ECO:0000313" key="1">
    <source>
        <dbReference type="EMBL" id="QHB99567.1"/>
    </source>
</evidence>
<dbReference type="Pfam" id="PF04237">
    <property type="entry name" value="YjbR"/>
    <property type="match status" value="1"/>
</dbReference>
<dbReference type="KEGG" id="eke:EK0264_04220"/>
<proteinExistence type="predicted"/>
<dbReference type="EMBL" id="CP047156">
    <property type="protein sequence ID" value="QHB99567.1"/>
    <property type="molecule type" value="Genomic_DNA"/>
</dbReference>
<dbReference type="InterPro" id="IPR038056">
    <property type="entry name" value="YjbR-like_sf"/>
</dbReference>
<protein>
    <submittedName>
        <fullName evidence="1">MmcQ/YjbR family DNA-binding protein</fullName>
    </submittedName>
</protein>
<dbReference type="InterPro" id="IPR058532">
    <property type="entry name" value="YjbR/MT2646/Rv2570-like"/>
</dbReference>
<dbReference type="Proteomes" id="UP000463857">
    <property type="component" value="Chromosome"/>
</dbReference>
<reference evidence="1 2" key="1">
    <citation type="journal article" date="2018" name="Int. J. Syst. Evol. Microbiol.">
        <title>Epidermidibacterium keratini gen. nov., sp. nov., a member of the family Sporichthyaceae, isolated from keratin epidermis.</title>
        <authorList>
            <person name="Lee D.G."/>
            <person name="Trujillo M.E."/>
            <person name="Kang S."/>
            <person name="Nam J.J."/>
            <person name="Kim Y.J."/>
        </authorList>
    </citation>
    <scope>NUCLEOTIDE SEQUENCE [LARGE SCALE GENOMIC DNA]</scope>
    <source>
        <strain evidence="1 2">EPI-7</strain>
    </source>
</reference>
<dbReference type="AlphaFoldDB" id="A0A7L4YKH9"/>
<keyword evidence="1" id="KW-0238">DNA-binding</keyword>
<dbReference type="SUPFAM" id="SSF142906">
    <property type="entry name" value="YjbR-like"/>
    <property type="match status" value="1"/>
</dbReference>
<evidence type="ECO:0000313" key="2">
    <source>
        <dbReference type="Proteomes" id="UP000463857"/>
    </source>
</evidence>